<sequence>MAPTLMTIPRELRDQIWEEVYSTPTQIRLACDAIENSYKWGESKRYPEKPVAQYPPVEGDAAAAPSKSNDVDSESDSSIDSGPDETQSADESDGDQDGDDEAASEEEPIDFDVHGFLEAHPDSDDEGYPDDSEDNTDEEDDFKGYRIFARAPVDNSLLMVSRQVGEEAAPYFWSSLTLIFEYTAIGTMRFLLSLPAPALGHLKSIGLTSWIFTDDDKDSYDAWNGSIDSPLYRRPDGPTLITPFASFLTSYLPKLEEIYLYTPTGGDEEFYCLPATLDLHEMLDCHYVKRLHHVFLGGPAAKILTKYTSKDALEMLVGRIPDLVGYHWYRLLYPEPETPPYFIHPEEDGYEGSLNQAHSEWFQDHYDFVNECTSTGLTS</sequence>
<feature type="region of interest" description="Disordered" evidence="1">
    <location>
        <begin position="42"/>
        <end position="142"/>
    </location>
</feature>
<feature type="compositionally biased region" description="Basic and acidic residues" evidence="1">
    <location>
        <begin position="111"/>
        <end position="122"/>
    </location>
</feature>
<name>A0A8H6VHD3_9PEZI</name>
<dbReference type="EMBL" id="JABCIY010000157">
    <property type="protein sequence ID" value="KAF7191590.1"/>
    <property type="molecule type" value="Genomic_DNA"/>
</dbReference>
<comment type="caution">
    <text evidence="2">The sequence shown here is derived from an EMBL/GenBank/DDBJ whole genome shotgun (WGS) entry which is preliminary data.</text>
</comment>
<organism evidence="2 3">
    <name type="scientific">Pseudocercospora fuligena</name>
    <dbReference type="NCBI Taxonomy" id="685502"/>
    <lineage>
        <taxon>Eukaryota</taxon>
        <taxon>Fungi</taxon>
        <taxon>Dikarya</taxon>
        <taxon>Ascomycota</taxon>
        <taxon>Pezizomycotina</taxon>
        <taxon>Dothideomycetes</taxon>
        <taxon>Dothideomycetidae</taxon>
        <taxon>Mycosphaerellales</taxon>
        <taxon>Mycosphaerellaceae</taxon>
        <taxon>Pseudocercospora</taxon>
    </lineage>
</organism>
<dbReference type="Proteomes" id="UP000660729">
    <property type="component" value="Unassembled WGS sequence"/>
</dbReference>
<evidence type="ECO:0000313" key="2">
    <source>
        <dbReference type="EMBL" id="KAF7191590.1"/>
    </source>
</evidence>
<dbReference type="AlphaFoldDB" id="A0A8H6VHD3"/>
<accession>A0A8H6VHD3</accession>
<feature type="compositionally biased region" description="Acidic residues" evidence="1">
    <location>
        <begin position="87"/>
        <end position="110"/>
    </location>
</feature>
<proteinExistence type="predicted"/>
<evidence type="ECO:0000256" key="1">
    <source>
        <dbReference type="SAM" id="MobiDB-lite"/>
    </source>
</evidence>
<evidence type="ECO:0000313" key="3">
    <source>
        <dbReference type="Proteomes" id="UP000660729"/>
    </source>
</evidence>
<keyword evidence="3" id="KW-1185">Reference proteome</keyword>
<reference evidence="2" key="1">
    <citation type="submission" date="2020-04" db="EMBL/GenBank/DDBJ databases">
        <title>Draft genome resource of the tomato pathogen Pseudocercospora fuligena.</title>
        <authorList>
            <person name="Zaccaron A."/>
        </authorList>
    </citation>
    <scope>NUCLEOTIDE SEQUENCE</scope>
    <source>
        <strain evidence="2">PF001</strain>
    </source>
</reference>
<dbReference type="OrthoDB" id="3646568at2759"/>
<gene>
    <name evidence="2" type="ORF">HII31_07092</name>
</gene>
<feature type="compositionally biased region" description="Acidic residues" evidence="1">
    <location>
        <begin position="123"/>
        <end position="141"/>
    </location>
</feature>
<protein>
    <submittedName>
        <fullName evidence="2">Uncharacterized protein</fullName>
    </submittedName>
</protein>